<sequence length="321" mass="36166">MTAKSHPASMKFIPDFTEDSSEKNKSRLLETSSQQPSRCLILRANGELSVLDLDDGHEQLLSNSVELFWVICGHSEEKSNLIEEVSWLDYGHQGMQVWYPSPGVDPFIQEDFLQLDPEFEFDREVYPLGLLPNIGVVVGVSQRMSFSACSEFPCFERTFASSSDHFTLAPTPSSSEFVRLKSVDLELERDKNEEALHLACLSAEKPHFSHCLEWLLFTVFDAEVSRQNTTKNQLSSVMSPSGNSLLDKTCNLIKNFPEYLEVVVSVARKTDARHWGDLFSAAGRSTEYVHLLSADLFSLLNVQIIPYVGYFMGKTLNFSAI</sequence>
<dbReference type="GO" id="GO:0005829">
    <property type="term" value="C:cytosol"/>
    <property type="evidence" value="ECO:0007669"/>
    <property type="project" value="TreeGrafter"/>
</dbReference>
<evidence type="ECO:0000256" key="1">
    <source>
        <dbReference type="ARBA" id="ARBA00004370"/>
    </source>
</evidence>
<comment type="caution">
    <text evidence="5">The sequence shown here is derived from an EMBL/GenBank/DDBJ whole genome shotgun (WGS) entry which is preliminary data.</text>
</comment>
<accession>A0A8J5F905</accession>
<dbReference type="PANTHER" id="PTHR22746:SF10">
    <property type="entry name" value="GUANINE NUCLEOTIDE EXCHANGE FACTOR SUBUNIT RIC1"/>
    <property type="match status" value="1"/>
</dbReference>
<reference evidence="5 6" key="1">
    <citation type="submission" date="2020-08" db="EMBL/GenBank/DDBJ databases">
        <title>Plant Genome Project.</title>
        <authorList>
            <person name="Zhang R.-G."/>
        </authorList>
    </citation>
    <scope>NUCLEOTIDE SEQUENCE [LARGE SCALE GENOMIC DNA]</scope>
    <source>
        <tissue evidence="5">Rhizome</tissue>
    </source>
</reference>
<proteinExistence type="predicted"/>
<dbReference type="Proteomes" id="UP000734854">
    <property type="component" value="Unassembled WGS sequence"/>
</dbReference>
<dbReference type="AlphaFoldDB" id="A0A8J5F905"/>
<dbReference type="PANTHER" id="PTHR22746">
    <property type="entry name" value="RAB6A-GEF COMPLEX PARTNER PROTEIN 1"/>
    <property type="match status" value="1"/>
</dbReference>
<feature type="domain" description="RIC1 C-terminal alpha solenoid region" evidence="4">
    <location>
        <begin position="186"/>
        <end position="287"/>
    </location>
</feature>
<dbReference type="GO" id="GO:0006886">
    <property type="term" value="P:intracellular protein transport"/>
    <property type="evidence" value="ECO:0007669"/>
    <property type="project" value="InterPro"/>
</dbReference>
<dbReference type="Pfam" id="PF07064">
    <property type="entry name" value="RIC1"/>
    <property type="match status" value="1"/>
</dbReference>
<comment type="subcellular location">
    <subcellularLocation>
        <location evidence="1">Membrane</location>
    </subcellularLocation>
</comment>
<dbReference type="InterPro" id="IPR040096">
    <property type="entry name" value="Ric1"/>
</dbReference>
<evidence type="ECO:0000313" key="6">
    <source>
        <dbReference type="Proteomes" id="UP000734854"/>
    </source>
</evidence>
<keyword evidence="2" id="KW-0472">Membrane</keyword>
<evidence type="ECO:0000256" key="3">
    <source>
        <dbReference type="SAM" id="MobiDB-lite"/>
    </source>
</evidence>
<organism evidence="5 6">
    <name type="scientific">Zingiber officinale</name>
    <name type="common">Ginger</name>
    <name type="synonym">Amomum zingiber</name>
    <dbReference type="NCBI Taxonomy" id="94328"/>
    <lineage>
        <taxon>Eukaryota</taxon>
        <taxon>Viridiplantae</taxon>
        <taxon>Streptophyta</taxon>
        <taxon>Embryophyta</taxon>
        <taxon>Tracheophyta</taxon>
        <taxon>Spermatophyta</taxon>
        <taxon>Magnoliopsida</taxon>
        <taxon>Liliopsida</taxon>
        <taxon>Zingiberales</taxon>
        <taxon>Zingiberaceae</taxon>
        <taxon>Zingiber</taxon>
    </lineage>
</organism>
<dbReference type="GO" id="GO:0034066">
    <property type="term" value="C:Ric1-Rgp1 guanyl-nucleotide exchange factor complex"/>
    <property type="evidence" value="ECO:0007669"/>
    <property type="project" value="InterPro"/>
</dbReference>
<keyword evidence="6" id="KW-1185">Reference proteome</keyword>
<evidence type="ECO:0000256" key="2">
    <source>
        <dbReference type="ARBA" id="ARBA00023136"/>
    </source>
</evidence>
<dbReference type="GO" id="GO:0000139">
    <property type="term" value="C:Golgi membrane"/>
    <property type="evidence" value="ECO:0007669"/>
    <property type="project" value="TreeGrafter"/>
</dbReference>
<protein>
    <recommendedName>
        <fullName evidence="4">RIC1 C-terminal alpha solenoid region domain-containing protein</fullName>
    </recommendedName>
</protein>
<name>A0A8J5F905_ZINOF</name>
<feature type="region of interest" description="Disordered" evidence="3">
    <location>
        <begin position="1"/>
        <end position="32"/>
    </location>
</feature>
<evidence type="ECO:0000313" key="5">
    <source>
        <dbReference type="EMBL" id="KAG6482422.1"/>
    </source>
</evidence>
<gene>
    <name evidence="5" type="ORF">ZIOFF_059053</name>
</gene>
<dbReference type="EMBL" id="JACMSC010000016">
    <property type="protein sequence ID" value="KAG6482422.1"/>
    <property type="molecule type" value="Genomic_DNA"/>
</dbReference>
<dbReference type="InterPro" id="IPR009771">
    <property type="entry name" value="RIC1_C"/>
</dbReference>
<evidence type="ECO:0000259" key="4">
    <source>
        <dbReference type="Pfam" id="PF07064"/>
    </source>
</evidence>
<dbReference type="GO" id="GO:0042147">
    <property type="term" value="P:retrograde transport, endosome to Golgi"/>
    <property type="evidence" value="ECO:0007669"/>
    <property type="project" value="TreeGrafter"/>
</dbReference>